<dbReference type="AlphaFoldDB" id="A0AAE1JLK9"/>
<dbReference type="Proteomes" id="UP001293593">
    <property type="component" value="Unassembled WGS sequence"/>
</dbReference>
<comment type="caution">
    <text evidence="2">The sequence shown here is derived from an EMBL/GenBank/DDBJ whole genome shotgun (WGS) entry which is preliminary data.</text>
</comment>
<evidence type="ECO:0000256" key="1">
    <source>
        <dbReference type="SAM" id="SignalP"/>
    </source>
</evidence>
<protein>
    <submittedName>
        <fullName evidence="2">Uncharacterized protein</fullName>
    </submittedName>
</protein>
<accession>A0AAE1JLK9</accession>
<sequence length="67" mass="7937">MLQLFFTVAFSAVPLTLYVPPMRSLTLFVEVMEEIVRESRIYSNRMYPRVRGAWSRVMDCMLCNNTR</sequence>
<feature type="signal peptide" evidence="1">
    <location>
        <begin position="1"/>
        <end position="18"/>
    </location>
</feature>
<feature type="chain" id="PRO_5042008044" evidence="1">
    <location>
        <begin position="19"/>
        <end position="67"/>
    </location>
</feature>
<reference evidence="2" key="1">
    <citation type="submission" date="2023-10" db="EMBL/GenBank/DDBJ databases">
        <title>Chromosome-level genome of the transformable northern wattle, Acacia crassicarpa.</title>
        <authorList>
            <person name="Massaro I."/>
            <person name="Sinha N.R."/>
            <person name="Poethig S."/>
            <person name="Leichty A.R."/>
        </authorList>
    </citation>
    <scope>NUCLEOTIDE SEQUENCE</scope>
    <source>
        <strain evidence="2">Acra3RX</strain>
        <tissue evidence="2">Leaf</tissue>
    </source>
</reference>
<gene>
    <name evidence="2" type="ORF">QN277_010355</name>
</gene>
<keyword evidence="3" id="KW-1185">Reference proteome</keyword>
<proteinExistence type="predicted"/>
<dbReference type="PANTHER" id="PTHR36616:SF4">
    <property type="entry name" value="OS03G0174800 PROTEIN"/>
    <property type="match status" value="1"/>
</dbReference>
<dbReference type="PANTHER" id="PTHR36616">
    <property type="entry name" value="BNAC07G32700D PROTEIN"/>
    <property type="match status" value="1"/>
</dbReference>
<keyword evidence="1" id="KW-0732">Signal</keyword>
<evidence type="ECO:0000313" key="2">
    <source>
        <dbReference type="EMBL" id="KAK4253715.1"/>
    </source>
</evidence>
<dbReference type="EMBL" id="JAWXYG010000015">
    <property type="protein sequence ID" value="KAK4253715.1"/>
    <property type="molecule type" value="Genomic_DNA"/>
</dbReference>
<name>A0AAE1JLK9_9FABA</name>
<organism evidence="2 3">
    <name type="scientific">Acacia crassicarpa</name>
    <name type="common">northern wattle</name>
    <dbReference type="NCBI Taxonomy" id="499986"/>
    <lineage>
        <taxon>Eukaryota</taxon>
        <taxon>Viridiplantae</taxon>
        <taxon>Streptophyta</taxon>
        <taxon>Embryophyta</taxon>
        <taxon>Tracheophyta</taxon>
        <taxon>Spermatophyta</taxon>
        <taxon>Magnoliopsida</taxon>
        <taxon>eudicotyledons</taxon>
        <taxon>Gunneridae</taxon>
        <taxon>Pentapetalae</taxon>
        <taxon>rosids</taxon>
        <taxon>fabids</taxon>
        <taxon>Fabales</taxon>
        <taxon>Fabaceae</taxon>
        <taxon>Caesalpinioideae</taxon>
        <taxon>mimosoid clade</taxon>
        <taxon>Acacieae</taxon>
        <taxon>Acacia</taxon>
    </lineage>
</organism>
<evidence type="ECO:0000313" key="3">
    <source>
        <dbReference type="Proteomes" id="UP001293593"/>
    </source>
</evidence>